<dbReference type="EMBL" id="GEDC01009229">
    <property type="protein sequence ID" value="JAS28069.1"/>
    <property type="molecule type" value="Transcribed_RNA"/>
</dbReference>
<feature type="non-terminal residue" evidence="1">
    <location>
        <position position="1"/>
    </location>
</feature>
<gene>
    <name evidence="1" type="ORF">g.2005</name>
</gene>
<name>A0A1B6DQY8_9HEMI</name>
<feature type="non-terminal residue" evidence="1">
    <location>
        <position position="141"/>
    </location>
</feature>
<organism evidence="1">
    <name type="scientific">Clastoptera arizonana</name>
    <name type="common">Arizona spittle bug</name>
    <dbReference type="NCBI Taxonomy" id="38151"/>
    <lineage>
        <taxon>Eukaryota</taxon>
        <taxon>Metazoa</taxon>
        <taxon>Ecdysozoa</taxon>
        <taxon>Arthropoda</taxon>
        <taxon>Hexapoda</taxon>
        <taxon>Insecta</taxon>
        <taxon>Pterygota</taxon>
        <taxon>Neoptera</taxon>
        <taxon>Paraneoptera</taxon>
        <taxon>Hemiptera</taxon>
        <taxon>Auchenorrhyncha</taxon>
        <taxon>Cercopoidea</taxon>
        <taxon>Clastopteridae</taxon>
        <taxon>Clastoptera</taxon>
    </lineage>
</organism>
<accession>A0A1B6DQY8</accession>
<proteinExistence type="predicted"/>
<dbReference type="AlphaFoldDB" id="A0A1B6DQY8"/>
<evidence type="ECO:0000313" key="1">
    <source>
        <dbReference type="EMBL" id="JAS28069.1"/>
    </source>
</evidence>
<evidence type="ECO:0008006" key="2">
    <source>
        <dbReference type="Google" id="ProtNLM"/>
    </source>
</evidence>
<sequence length="141" mass="15532">LSGKFLDQQTFVSTDNTLSIVLRRYMPTNSSGDVEYMDGAFIFHDEHIEGTLKPDTLCSVDYYGMSSPKKGHIENPKGDHVFWNVDGPLQCLYRFSPAANQSVTLQVTALTKMSSEPHCHTECGDGGCRCVTKASLSSSVF</sequence>
<reference evidence="1" key="1">
    <citation type="submission" date="2015-12" db="EMBL/GenBank/DDBJ databases">
        <title>De novo transcriptome assembly of four potential Pierce s Disease insect vectors from Arizona vineyards.</title>
        <authorList>
            <person name="Tassone E.E."/>
        </authorList>
    </citation>
    <scope>NUCLEOTIDE SEQUENCE</scope>
</reference>
<protein>
    <recommendedName>
        <fullName evidence="2">CUB domain-containing protein</fullName>
    </recommendedName>
</protein>